<dbReference type="RefSeq" id="WP_135698358.1">
    <property type="nucleotide sequence ID" value="NZ_RQER01000008.1"/>
</dbReference>
<gene>
    <name evidence="2" type="ORF">EHO57_13915</name>
</gene>
<reference evidence="2 3" key="1">
    <citation type="journal article" date="2019" name="PLoS Negl. Trop. Dis.">
        <title>Revisiting the worldwide diversity of Leptospira species in the environment.</title>
        <authorList>
            <person name="Vincent A.T."/>
            <person name="Schiettekatte O."/>
            <person name="Bourhy P."/>
            <person name="Veyrier F.J."/>
            <person name="Picardeau M."/>
        </authorList>
    </citation>
    <scope>NUCLEOTIDE SEQUENCE [LARGE SCALE GENOMIC DNA]</scope>
    <source>
        <strain evidence="2 3">SSW18</strain>
    </source>
</reference>
<dbReference type="Proteomes" id="UP000297946">
    <property type="component" value="Unassembled WGS sequence"/>
</dbReference>
<feature type="region of interest" description="Disordered" evidence="1">
    <location>
        <begin position="1"/>
        <end position="34"/>
    </location>
</feature>
<comment type="caution">
    <text evidence="2">The sequence shown here is derived from an EMBL/GenBank/DDBJ whole genome shotgun (WGS) entry which is preliminary data.</text>
</comment>
<dbReference type="EMBL" id="RQER01000008">
    <property type="protein sequence ID" value="TGJ99852.1"/>
    <property type="molecule type" value="Genomic_DNA"/>
</dbReference>
<organism evidence="2 3">
    <name type="scientific">Leptospira langatensis</name>
    <dbReference type="NCBI Taxonomy" id="2484983"/>
    <lineage>
        <taxon>Bacteria</taxon>
        <taxon>Pseudomonadati</taxon>
        <taxon>Spirochaetota</taxon>
        <taxon>Spirochaetia</taxon>
        <taxon>Leptospirales</taxon>
        <taxon>Leptospiraceae</taxon>
        <taxon>Leptospira</taxon>
    </lineage>
</organism>
<evidence type="ECO:0000313" key="3">
    <source>
        <dbReference type="Proteomes" id="UP000297946"/>
    </source>
</evidence>
<dbReference type="AlphaFoldDB" id="A0A5R2ATH2"/>
<sequence length="74" mass="8241">MSTDSPAPEKGKAPTQPSLPVTKSGDAKETPDSFLLKKENELGRVLSDRFRALFFRKLKGSKNYEEAWKSINGN</sequence>
<evidence type="ECO:0000256" key="1">
    <source>
        <dbReference type="SAM" id="MobiDB-lite"/>
    </source>
</evidence>
<feature type="compositionally biased region" description="Basic and acidic residues" evidence="1">
    <location>
        <begin position="25"/>
        <end position="34"/>
    </location>
</feature>
<protein>
    <submittedName>
        <fullName evidence="2">Uncharacterized protein</fullName>
    </submittedName>
</protein>
<proteinExistence type="predicted"/>
<evidence type="ECO:0000313" key="2">
    <source>
        <dbReference type="EMBL" id="TGJ99852.1"/>
    </source>
</evidence>
<name>A0A5R2ATH2_9LEPT</name>
<accession>A0A5R2ATH2</accession>